<feature type="transmembrane region" description="Helical" evidence="1">
    <location>
        <begin position="20"/>
        <end position="42"/>
    </location>
</feature>
<evidence type="ECO:0000256" key="1">
    <source>
        <dbReference type="SAM" id="Phobius"/>
    </source>
</evidence>
<comment type="caution">
    <text evidence="2">The sequence shown here is derived from an EMBL/GenBank/DDBJ whole genome shotgun (WGS) entry which is preliminary data.</text>
</comment>
<keyword evidence="3" id="KW-1185">Reference proteome</keyword>
<name>A0AAX6H9B3_IRIPA</name>
<sequence length="124" mass="14092">MMIDRSPGSLSGIRIAAFYNSISCVRIISCVFTCWVGVNWLVLDFRIFRELFGGVGIISVVLELFWWIFLWTILVGNGFSLVWDILQVFVGALPSFGLSRNRGSAVQIFTKIIFLIDFKTGFRK</sequence>
<organism evidence="2 3">
    <name type="scientific">Iris pallida</name>
    <name type="common">Sweet iris</name>
    <dbReference type="NCBI Taxonomy" id="29817"/>
    <lineage>
        <taxon>Eukaryota</taxon>
        <taxon>Viridiplantae</taxon>
        <taxon>Streptophyta</taxon>
        <taxon>Embryophyta</taxon>
        <taxon>Tracheophyta</taxon>
        <taxon>Spermatophyta</taxon>
        <taxon>Magnoliopsida</taxon>
        <taxon>Liliopsida</taxon>
        <taxon>Asparagales</taxon>
        <taxon>Iridaceae</taxon>
        <taxon>Iridoideae</taxon>
        <taxon>Irideae</taxon>
        <taxon>Iris</taxon>
    </lineage>
</organism>
<protein>
    <submittedName>
        <fullName evidence="2">Hornerin-like</fullName>
    </submittedName>
</protein>
<gene>
    <name evidence="2" type="ORF">M6B38_120810</name>
</gene>
<evidence type="ECO:0000313" key="2">
    <source>
        <dbReference type="EMBL" id="KAJ6837433.1"/>
    </source>
</evidence>
<keyword evidence="1" id="KW-0812">Transmembrane</keyword>
<dbReference type="Proteomes" id="UP001140949">
    <property type="component" value="Unassembled WGS sequence"/>
</dbReference>
<keyword evidence="1" id="KW-1133">Transmembrane helix</keyword>
<reference evidence="2" key="1">
    <citation type="journal article" date="2023" name="GigaByte">
        <title>Genome assembly of the bearded iris, Iris pallida Lam.</title>
        <authorList>
            <person name="Bruccoleri R.E."/>
            <person name="Oakeley E.J."/>
            <person name="Faust A.M.E."/>
            <person name="Altorfer M."/>
            <person name="Dessus-Babus S."/>
            <person name="Burckhardt D."/>
            <person name="Oertli M."/>
            <person name="Naumann U."/>
            <person name="Petersen F."/>
            <person name="Wong J."/>
        </authorList>
    </citation>
    <scope>NUCLEOTIDE SEQUENCE</scope>
    <source>
        <strain evidence="2">GSM-AAB239-AS_SAM_17_03QT</strain>
    </source>
</reference>
<accession>A0AAX6H9B3</accession>
<dbReference type="AlphaFoldDB" id="A0AAX6H9B3"/>
<keyword evidence="1" id="KW-0472">Membrane</keyword>
<reference evidence="2" key="2">
    <citation type="submission" date="2023-04" db="EMBL/GenBank/DDBJ databases">
        <authorList>
            <person name="Bruccoleri R.E."/>
            <person name="Oakeley E.J."/>
            <person name="Faust A.-M."/>
            <person name="Dessus-Babus S."/>
            <person name="Altorfer M."/>
            <person name="Burckhardt D."/>
            <person name="Oertli M."/>
            <person name="Naumann U."/>
            <person name="Petersen F."/>
            <person name="Wong J."/>
        </authorList>
    </citation>
    <scope>NUCLEOTIDE SEQUENCE</scope>
    <source>
        <strain evidence="2">GSM-AAB239-AS_SAM_17_03QT</strain>
        <tissue evidence="2">Leaf</tissue>
    </source>
</reference>
<proteinExistence type="predicted"/>
<dbReference type="EMBL" id="JANAVB010011397">
    <property type="protein sequence ID" value="KAJ6837433.1"/>
    <property type="molecule type" value="Genomic_DNA"/>
</dbReference>
<feature type="transmembrane region" description="Helical" evidence="1">
    <location>
        <begin position="51"/>
        <end position="74"/>
    </location>
</feature>
<evidence type="ECO:0000313" key="3">
    <source>
        <dbReference type="Proteomes" id="UP001140949"/>
    </source>
</evidence>